<accession>A0ABY6K8C7</accession>
<dbReference type="Gene3D" id="3.60.10.10">
    <property type="entry name" value="Endonuclease/exonuclease/phosphatase"/>
    <property type="match status" value="1"/>
</dbReference>
<dbReference type="InterPro" id="IPR036691">
    <property type="entry name" value="Endo/exonu/phosph_ase_sf"/>
</dbReference>
<feature type="compositionally biased region" description="Polar residues" evidence="1">
    <location>
        <begin position="1491"/>
        <end position="1515"/>
    </location>
</feature>
<sequence>MKMSGYVMAGLASIEKEERLVENGLTINNTFLREFPYRRKAEIILGNLLIAVREENIIEALRRYCRVVSLAYEVVSCNGYTWTTGNRKAFVLLNEGRKLHQLPVKWAQNWTDIIESSEAGENGFIQPLRKRKRGGASTPDSRLPRATATARTEVRSFNRTSRNSGGQTSSTMRTQPQNIKATRQRVADDRSMQQSSSLDNCVFVEFCPDFTQLQYFQTLVKLFGDHRAILQLANMNGHVLVGLSTTAFAERLIDEGLTIEDTLLRVCAYQKRADKIIISNLPFCVQDSGVFAALRPYGQVTSIAPVYITIGEYTVMDSRREAFTMLNDGLKIHQLPTRIDIKVGGETIPAFLSHGIRCNKCHQLGHRRVNCPQNPKAAAEPHQAPSPQKSTASLESMRGWLPAPAPMPPVHDTTAAASIPVAHAPVLPAQATPATIVTDKVLTEQHAIDIAFVQEANVTTLDNEQDLCFGYKATIAPSTSTIGSGLACVAAPGVTILWQRILWPGKIAVVCANVRGHQMAFVNCHLSHALDERLLQLQTIAAEAFREDAWVLGDLNISEESTSDINSGSVEALTELLEQVDLVDAAYIFEATHLPTRVVTFESRIDTSRLDRILLPSRLSDHVTHYWTTNYRLSDHRAVILQLGQPPPPRPTCIAAMLRSRIVVVRVATLFDEASSTITDLSNRELWRNWTTIKSHGGPGLNGYRPISIPTTDYRVLSSVLLGRLRPHLPRLVPKCQTYAVPGRSSSLNIARVSDEVAAASRNNTPLAVISTDLESAFDTLDRGFLISLLVSLRLPPAFIGWLLVLYAGADATVRVSKHYTRPFHLLNGVKQGCAASAALFSIATGQFLRRLERVLGQGNVLAYADDINLLIRNDEQFKLVKNIFDEFRLASGVRINYSKCKGLWCGSWRNRVDSPLDICWSTAQLKVLGCLVTTGHGTSVQENHLVELMETAAARWSSFVRSLSLVERARAANSLVLSSVVHHLHGYLPTDSTISKLQARLVRFVWGPGRTAWLPGGVLARPVSMGGFGLLDVGTQLRLACMKGVQASLRGSLNAYSWLTDSGAWLTPLPSGTWLPPRRRRLLKIWEAVSDFLALDHRIAPTQQLRDLAIIGGCRFLRPPDLLAAARLGEAVVLRGTVTPLMRLTTRTIRRTLERPRLATLPIVQLLYRWQDFVDIPFIVGCPSLRRCAFSGHNADIAVQLALHAFPHPAHPASARETCIACGSSDLTLAHRYWSCSSIRPLIREAFNIIQQPPDLQGWLFGQGLDDDALAILASAKSSIHRSTREQKTLNKARSAVASFDQCCYIEWRGEFHSLHYMKALEEMLEKGSVYQLMKMSGHVLFGLASIEKAKRLVEEGLTINNTFLRAFPYRRKTEKIVIGNLPIEVKEEDIVGALRPYCRVVSLAYDVVSCDGYTWTTGNREAFVFLNEGRKLIQLPAKLVIIFKGEFIPAYITYGVSRCHRQGHRRATCPLGINGGHHQDTRQGPVSKPPSSKLTPSNNSAFSTSAKDLSAPSSRPRYHPPALLRLCPGRTSLSIPKILRPPSLLFRCRAPASFHHDQSAPLPILSL</sequence>
<dbReference type="CDD" id="cd01650">
    <property type="entry name" value="RT_nLTR_like"/>
    <property type="match status" value="1"/>
</dbReference>
<feature type="region of interest" description="Disordered" evidence="1">
    <location>
        <begin position="1472"/>
        <end position="1518"/>
    </location>
</feature>
<dbReference type="Pfam" id="PF00078">
    <property type="entry name" value="RVT_1"/>
    <property type="match status" value="1"/>
</dbReference>
<feature type="compositionally biased region" description="Polar residues" evidence="1">
    <location>
        <begin position="155"/>
        <end position="181"/>
    </location>
</feature>
<feature type="domain" description="Reverse transcriptase" evidence="2">
    <location>
        <begin position="673"/>
        <end position="933"/>
    </location>
</feature>
<name>A0ABY6K8C7_9ARAC</name>
<dbReference type="InterPro" id="IPR043502">
    <property type="entry name" value="DNA/RNA_pol_sf"/>
</dbReference>
<dbReference type="PANTHER" id="PTHR19446">
    <property type="entry name" value="REVERSE TRANSCRIPTASES"/>
    <property type="match status" value="1"/>
</dbReference>
<evidence type="ECO:0000256" key="1">
    <source>
        <dbReference type="SAM" id="MobiDB-lite"/>
    </source>
</evidence>
<feature type="region of interest" description="Disordered" evidence="1">
    <location>
        <begin position="125"/>
        <end position="183"/>
    </location>
</feature>
<dbReference type="SUPFAM" id="SSF56672">
    <property type="entry name" value="DNA/RNA polymerases"/>
    <property type="match status" value="1"/>
</dbReference>
<dbReference type="Proteomes" id="UP001235939">
    <property type="component" value="Chromosome 03"/>
</dbReference>
<feature type="compositionally biased region" description="Polar residues" evidence="1">
    <location>
        <begin position="385"/>
        <end position="394"/>
    </location>
</feature>
<evidence type="ECO:0000313" key="4">
    <source>
        <dbReference type="Proteomes" id="UP001235939"/>
    </source>
</evidence>
<evidence type="ECO:0000313" key="3">
    <source>
        <dbReference type="EMBL" id="UYV64584.1"/>
    </source>
</evidence>
<dbReference type="EMBL" id="CP092865">
    <property type="protein sequence ID" value="UYV64584.1"/>
    <property type="molecule type" value="Genomic_DNA"/>
</dbReference>
<feature type="region of interest" description="Disordered" evidence="1">
    <location>
        <begin position="372"/>
        <end position="394"/>
    </location>
</feature>
<evidence type="ECO:0000259" key="2">
    <source>
        <dbReference type="PROSITE" id="PS50878"/>
    </source>
</evidence>
<dbReference type="PROSITE" id="PS50878">
    <property type="entry name" value="RT_POL"/>
    <property type="match status" value="1"/>
</dbReference>
<gene>
    <name evidence="3" type="ORF">LAZ67_3001246</name>
</gene>
<reference evidence="3 4" key="1">
    <citation type="submission" date="2022-01" db="EMBL/GenBank/DDBJ databases">
        <title>A chromosomal length assembly of Cordylochernes scorpioides.</title>
        <authorList>
            <person name="Zeh D."/>
            <person name="Zeh J."/>
        </authorList>
    </citation>
    <scope>NUCLEOTIDE SEQUENCE [LARGE SCALE GENOMIC DNA]</scope>
    <source>
        <strain evidence="3">IN4F17</strain>
        <tissue evidence="3">Whole Body</tissue>
    </source>
</reference>
<dbReference type="InterPro" id="IPR000477">
    <property type="entry name" value="RT_dom"/>
</dbReference>
<proteinExistence type="predicted"/>
<organism evidence="3 4">
    <name type="scientific">Cordylochernes scorpioides</name>
    <dbReference type="NCBI Taxonomy" id="51811"/>
    <lineage>
        <taxon>Eukaryota</taxon>
        <taxon>Metazoa</taxon>
        <taxon>Ecdysozoa</taxon>
        <taxon>Arthropoda</taxon>
        <taxon>Chelicerata</taxon>
        <taxon>Arachnida</taxon>
        <taxon>Pseudoscorpiones</taxon>
        <taxon>Cheliferoidea</taxon>
        <taxon>Chernetidae</taxon>
        <taxon>Cordylochernes</taxon>
    </lineage>
</organism>
<keyword evidence="4" id="KW-1185">Reference proteome</keyword>
<protein>
    <recommendedName>
        <fullName evidence="2">Reverse transcriptase domain-containing protein</fullName>
    </recommendedName>
</protein>
<dbReference type="SUPFAM" id="SSF56219">
    <property type="entry name" value="DNase I-like"/>
    <property type="match status" value="1"/>
</dbReference>